<dbReference type="InterPro" id="IPR003656">
    <property type="entry name" value="Znf_BED"/>
</dbReference>
<evidence type="ECO:0000259" key="6">
    <source>
        <dbReference type="PROSITE" id="PS50808"/>
    </source>
</evidence>
<dbReference type="GO" id="GO:0008270">
    <property type="term" value="F:zinc ion binding"/>
    <property type="evidence" value="ECO:0007669"/>
    <property type="project" value="UniProtKB-KW"/>
</dbReference>
<organism evidence="7">
    <name type="scientific">Timema genevievae</name>
    <name type="common">Walking stick</name>
    <dbReference type="NCBI Taxonomy" id="629358"/>
    <lineage>
        <taxon>Eukaryota</taxon>
        <taxon>Metazoa</taxon>
        <taxon>Ecdysozoa</taxon>
        <taxon>Arthropoda</taxon>
        <taxon>Hexapoda</taxon>
        <taxon>Insecta</taxon>
        <taxon>Pterygota</taxon>
        <taxon>Neoptera</taxon>
        <taxon>Polyneoptera</taxon>
        <taxon>Phasmatodea</taxon>
        <taxon>Timematodea</taxon>
        <taxon>Timematoidea</taxon>
        <taxon>Timematidae</taxon>
        <taxon>Timema</taxon>
    </lineage>
</organism>
<protein>
    <recommendedName>
        <fullName evidence="6">BED-type domain-containing protein</fullName>
    </recommendedName>
</protein>
<evidence type="ECO:0000256" key="1">
    <source>
        <dbReference type="ARBA" id="ARBA00022723"/>
    </source>
</evidence>
<dbReference type="Pfam" id="PF02892">
    <property type="entry name" value="zf-BED"/>
    <property type="match status" value="1"/>
</dbReference>
<proteinExistence type="predicted"/>
<dbReference type="SUPFAM" id="SSF57667">
    <property type="entry name" value="beta-beta-alpha zinc fingers"/>
    <property type="match status" value="1"/>
</dbReference>
<keyword evidence="2 4" id="KW-0863">Zinc-finger</keyword>
<gene>
    <name evidence="7" type="ORF">TGEB3V08_LOCUS10720</name>
</gene>
<keyword evidence="3" id="KW-0862">Zinc</keyword>
<reference evidence="7" key="1">
    <citation type="submission" date="2020-11" db="EMBL/GenBank/DDBJ databases">
        <authorList>
            <person name="Tran Van P."/>
        </authorList>
    </citation>
    <scope>NUCLEOTIDE SEQUENCE</scope>
</reference>
<feature type="compositionally biased region" description="Basic and acidic residues" evidence="5">
    <location>
        <begin position="119"/>
        <end position="130"/>
    </location>
</feature>
<dbReference type="EMBL" id="OE846746">
    <property type="protein sequence ID" value="CAD7610387.1"/>
    <property type="molecule type" value="Genomic_DNA"/>
</dbReference>
<dbReference type="InterPro" id="IPR036236">
    <property type="entry name" value="Znf_C2H2_sf"/>
</dbReference>
<evidence type="ECO:0000313" key="7">
    <source>
        <dbReference type="EMBL" id="CAD7610387.1"/>
    </source>
</evidence>
<dbReference type="GO" id="GO:0003677">
    <property type="term" value="F:DNA binding"/>
    <property type="evidence" value="ECO:0007669"/>
    <property type="project" value="InterPro"/>
</dbReference>
<feature type="region of interest" description="Disordered" evidence="5">
    <location>
        <begin position="119"/>
        <end position="156"/>
    </location>
</feature>
<evidence type="ECO:0000256" key="4">
    <source>
        <dbReference type="PROSITE-ProRule" id="PRU00027"/>
    </source>
</evidence>
<dbReference type="PROSITE" id="PS50808">
    <property type="entry name" value="ZF_BED"/>
    <property type="match status" value="1"/>
</dbReference>
<keyword evidence="1" id="KW-0479">Metal-binding</keyword>
<sequence>MPRRKSQLWNHFTKIGDKQARCDYCSKIISVSCGSMGNLMRHIKVKHSTVSIFINVPKNNMSSPSDDQSETCLVTQETVDEDNMANMDVNSNLYQPSTSDQNDQMEQEWGRLNIEEVNPHLRGGRVENHLGKTPSSSPDRDSNLDLPVLGSRTQHD</sequence>
<accession>A0A7R9PSA3</accession>
<feature type="domain" description="BED-type" evidence="6">
    <location>
        <begin position="3"/>
        <end position="47"/>
    </location>
</feature>
<name>A0A7R9PSA3_TIMGE</name>
<dbReference type="AlphaFoldDB" id="A0A7R9PSA3"/>
<evidence type="ECO:0000256" key="3">
    <source>
        <dbReference type="ARBA" id="ARBA00022833"/>
    </source>
</evidence>
<evidence type="ECO:0000256" key="5">
    <source>
        <dbReference type="SAM" id="MobiDB-lite"/>
    </source>
</evidence>
<evidence type="ECO:0000256" key="2">
    <source>
        <dbReference type="ARBA" id="ARBA00022771"/>
    </source>
</evidence>
<dbReference type="SMART" id="SM00614">
    <property type="entry name" value="ZnF_BED"/>
    <property type="match status" value="1"/>
</dbReference>